<organism evidence="1 2">
    <name type="scientific">Paenibacillus prosopidis</name>
    <dbReference type="NCBI Taxonomy" id="630520"/>
    <lineage>
        <taxon>Bacteria</taxon>
        <taxon>Bacillati</taxon>
        <taxon>Bacillota</taxon>
        <taxon>Bacilli</taxon>
        <taxon>Bacillales</taxon>
        <taxon>Paenibacillaceae</taxon>
        <taxon>Paenibacillus</taxon>
    </lineage>
</organism>
<evidence type="ECO:0000313" key="2">
    <source>
        <dbReference type="Proteomes" id="UP000252415"/>
    </source>
</evidence>
<evidence type="ECO:0008006" key="3">
    <source>
        <dbReference type="Google" id="ProtNLM"/>
    </source>
</evidence>
<protein>
    <recommendedName>
        <fullName evidence="3">Homeodomain-containing protein</fullName>
    </recommendedName>
</protein>
<name>A0A368WAE8_9BACL</name>
<comment type="caution">
    <text evidence="1">The sequence shown here is derived from an EMBL/GenBank/DDBJ whole genome shotgun (WGS) entry which is preliminary data.</text>
</comment>
<accession>A0A368WAE8</accession>
<dbReference type="Pfam" id="PF13565">
    <property type="entry name" value="HTH_32"/>
    <property type="match status" value="1"/>
</dbReference>
<dbReference type="SUPFAM" id="SSF46689">
    <property type="entry name" value="Homeodomain-like"/>
    <property type="match status" value="1"/>
</dbReference>
<dbReference type="InterPro" id="IPR009057">
    <property type="entry name" value="Homeodomain-like_sf"/>
</dbReference>
<proteinExistence type="predicted"/>
<evidence type="ECO:0000313" key="1">
    <source>
        <dbReference type="EMBL" id="RCW50850.1"/>
    </source>
</evidence>
<dbReference type="AlphaFoldDB" id="A0A368WAE8"/>
<reference evidence="1 2" key="1">
    <citation type="submission" date="2018-07" db="EMBL/GenBank/DDBJ databases">
        <title>Genomic Encyclopedia of Type Strains, Phase III (KMG-III): the genomes of soil and plant-associated and newly described type strains.</title>
        <authorList>
            <person name="Whitman W."/>
        </authorList>
    </citation>
    <scope>NUCLEOTIDE SEQUENCE [LARGE SCALE GENOMIC DNA]</scope>
    <source>
        <strain evidence="1 2">CECT 7506</strain>
    </source>
</reference>
<sequence>MVITGPNKSVIAVTEMQRHLLEQLVRRHRTPQPAKRARVILESMDGLSNNTISRRIPLERPQVGVWRERWVSAYDRLCLIETEQPEKLEEAILEVLADAPRPGAPATFTPEQIVHIVAIACEANEESERPVNHWTPREVRNEAVKRGIVNTIS</sequence>
<dbReference type="Proteomes" id="UP000252415">
    <property type="component" value="Unassembled WGS sequence"/>
</dbReference>
<dbReference type="EMBL" id="QPJD01000002">
    <property type="protein sequence ID" value="RCW50850.1"/>
    <property type="molecule type" value="Genomic_DNA"/>
</dbReference>
<gene>
    <name evidence="1" type="ORF">DFP97_10242</name>
</gene>
<dbReference type="RefSeq" id="WP_245975863.1">
    <property type="nucleotide sequence ID" value="NZ_QPJD01000002.1"/>
</dbReference>
<keyword evidence="2" id="KW-1185">Reference proteome</keyword>